<evidence type="ECO:0000256" key="12">
    <source>
        <dbReference type="RuleBase" id="RU363035"/>
    </source>
</evidence>
<comment type="similarity">
    <text evidence="2 12">Belongs to the class-I aminoacyl-tRNA synthetase family.</text>
</comment>
<keyword evidence="5 12" id="KW-0436">Ligase</keyword>
<dbReference type="GO" id="GO:0004832">
    <property type="term" value="F:valine-tRNA ligase activity"/>
    <property type="evidence" value="ECO:0007669"/>
    <property type="project" value="UniProtKB-EC"/>
</dbReference>
<evidence type="ECO:0000256" key="6">
    <source>
        <dbReference type="ARBA" id="ARBA00022741"/>
    </source>
</evidence>
<gene>
    <name evidence="16" type="ORF">NGATSA_3020800</name>
</gene>
<dbReference type="FunFam" id="3.40.50.620:FF:000078">
    <property type="entry name" value="Valine--tRNA ligase, mitochondrial"/>
    <property type="match status" value="1"/>
</dbReference>
<comment type="subcellular location">
    <subcellularLocation>
        <location evidence="1">Cytoplasm</location>
    </subcellularLocation>
</comment>
<dbReference type="EC" id="6.1.1.9" evidence="3"/>
<dbReference type="SUPFAM" id="SSF50677">
    <property type="entry name" value="ValRS/IleRS/LeuRS editing domain"/>
    <property type="match status" value="1"/>
</dbReference>
<keyword evidence="7 12" id="KW-0067">ATP-binding</keyword>
<evidence type="ECO:0000259" key="15">
    <source>
        <dbReference type="Pfam" id="PF08264"/>
    </source>
</evidence>
<dbReference type="InterPro" id="IPR002300">
    <property type="entry name" value="aa-tRNA-synth_Ia"/>
</dbReference>
<evidence type="ECO:0000256" key="7">
    <source>
        <dbReference type="ARBA" id="ARBA00022840"/>
    </source>
</evidence>
<dbReference type="NCBIfam" id="TIGR00422">
    <property type="entry name" value="valS"/>
    <property type="match status" value="1"/>
</dbReference>
<dbReference type="Pfam" id="PF00133">
    <property type="entry name" value="tRNA-synt_1"/>
    <property type="match status" value="1"/>
</dbReference>
<dbReference type="CDD" id="cd00817">
    <property type="entry name" value="ValRS_core"/>
    <property type="match status" value="1"/>
</dbReference>
<feature type="non-terminal residue" evidence="16">
    <location>
        <position position="873"/>
    </location>
</feature>
<dbReference type="SUPFAM" id="SSF47323">
    <property type="entry name" value="Anticodon-binding domain of a subclass of class I aminoacyl-tRNA synthetases"/>
    <property type="match status" value="1"/>
</dbReference>
<reference evidence="16" key="2">
    <citation type="journal article" date="2012" name="Nat. Commun.">
        <title>Draft genome sequence and genetic transformation of the oleaginous alga Nannochloropis gaditana.</title>
        <authorList>
            <person name="Radakovits R."/>
            <person name="Jinkerson R.E."/>
            <person name="Fuerstenberg S.I."/>
            <person name="Tae H."/>
            <person name="Settlage R.E."/>
            <person name="Boore J.L."/>
            <person name="Posewitz M.C."/>
        </authorList>
    </citation>
    <scope>NUCLEOTIDE SEQUENCE</scope>
    <source>
        <strain evidence="16">CCMP526</strain>
    </source>
</reference>
<evidence type="ECO:0000256" key="9">
    <source>
        <dbReference type="ARBA" id="ARBA00023146"/>
    </source>
</evidence>
<protein>
    <recommendedName>
        <fullName evidence="3">valine--tRNA ligase</fullName>
        <ecNumber evidence="3">6.1.1.9</ecNumber>
    </recommendedName>
    <alternativeName>
        <fullName evidence="10">Valyl-tRNA synthetase</fullName>
    </alternativeName>
</protein>
<evidence type="ECO:0000256" key="10">
    <source>
        <dbReference type="ARBA" id="ARBA00029936"/>
    </source>
</evidence>
<evidence type="ECO:0000256" key="8">
    <source>
        <dbReference type="ARBA" id="ARBA00022917"/>
    </source>
</evidence>
<evidence type="ECO:0000256" key="5">
    <source>
        <dbReference type="ARBA" id="ARBA00022598"/>
    </source>
</evidence>
<dbReference type="NCBIfam" id="NF004349">
    <property type="entry name" value="PRK05729.1"/>
    <property type="match status" value="1"/>
</dbReference>
<dbReference type="GO" id="GO:0005524">
    <property type="term" value="F:ATP binding"/>
    <property type="evidence" value="ECO:0007669"/>
    <property type="project" value="UniProtKB-KW"/>
</dbReference>
<dbReference type="Gene3D" id="3.90.740.10">
    <property type="entry name" value="Valyl/Leucyl/Isoleucyl-tRNA synthetase, editing domain"/>
    <property type="match status" value="1"/>
</dbReference>
<dbReference type="InterPro" id="IPR033705">
    <property type="entry name" value="Anticodon_Ia_Val"/>
</dbReference>
<dbReference type="PANTHER" id="PTHR11946">
    <property type="entry name" value="VALYL-TRNA SYNTHETASES"/>
    <property type="match status" value="1"/>
</dbReference>
<comment type="catalytic activity">
    <reaction evidence="11">
        <text>tRNA(Val) + L-valine + ATP = L-valyl-tRNA(Val) + AMP + diphosphate</text>
        <dbReference type="Rhea" id="RHEA:10704"/>
        <dbReference type="Rhea" id="RHEA-COMP:9672"/>
        <dbReference type="Rhea" id="RHEA-COMP:9708"/>
        <dbReference type="ChEBI" id="CHEBI:30616"/>
        <dbReference type="ChEBI" id="CHEBI:33019"/>
        <dbReference type="ChEBI" id="CHEBI:57762"/>
        <dbReference type="ChEBI" id="CHEBI:78442"/>
        <dbReference type="ChEBI" id="CHEBI:78537"/>
        <dbReference type="ChEBI" id="CHEBI:456215"/>
        <dbReference type="EC" id="6.1.1.9"/>
    </reaction>
</comment>
<evidence type="ECO:0000256" key="1">
    <source>
        <dbReference type="ARBA" id="ARBA00004496"/>
    </source>
</evidence>
<dbReference type="Gene3D" id="3.40.50.620">
    <property type="entry name" value="HUPs"/>
    <property type="match status" value="2"/>
</dbReference>
<dbReference type="PANTHER" id="PTHR11946:SF109">
    <property type="entry name" value="VALINE--TRNA LIGASE"/>
    <property type="match status" value="1"/>
</dbReference>
<evidence type="ECO:0000259" key="14">
    <source>
        <dbReference type="Pfam" id="PF00133"/>
    </source>
</evidence>
<dbReference type="EMBL" id="JU963522">
    <property type="protein sequence ID" value="AFJ68622.1"/>
    <property type="molecule type" value="mRNA"/>
</dbReference>
<dbReference type="SUPFAM" id="SSF52374">
    <property type="entry name" value="Nucleotidylyl transferase"/>
    <property type="match status" value="1"/>
</dbReference>
<evidence type="ECO:0000256" key="4">
    <source>
        <dbReference type="ARBA" id="ARBA00022490"/>
    </source>
</evidence>
<dbReference type="PROSITE" id="PS00178">
    <property type="entry name" value="AA_TRNA_LIGASE_I"/>
    <property type="match status" value="1"/>
</dbReference>
<dbReference type="PRINTS" id="PR00986">
    <property type="entry name" value="TRNASYNTHVAL"/>
</dbReference>
<evidence type="ECO:0000256" key="13">
    <source>
        <dbReference type="SAM" id="MobiDB-lite"/>
    </source>
</evidence>
<evidence type="ECO:0000256" key="2">
    <source>
        <dbReference type="ARBA" id="ARBA00005594"/>
    </source>
</evidence>
<reference evidence="16" key="1">
    <citation type="journal article" date="2012" name="Bioengineered">
        <title>Additional insights into the genome of the oleaginous model alga Nannochloropsis gaditana.</title>
        <authorList>
            <person name="Jinkerson R.E."/>
            <person name="Radakovits R."/>
            <person name="Posewitz M.C."/>
        </authorList>
    </citation>
    <scope>NUCLEOTIDE SEQUENCE</scope>
    <source>
        <strain evidence="16">CCMP526</strain>
    </source>
</reference>
<dbReference type="FunFam" id="3.40.50.620:FF:000020">
    <property type="entry name" value="Valine--tRNA ligase, mitochondrial"/>
    <property type="match status" value="1"/>
</dbReference>
<dbReference type="InterPro" id="IPR009008">
    <property type="entry name" value="Val/Leu/Ile-tRNA-synth_edit"/>
</dbReference>
<dbReference type="GO" id="GO:0005829">
    <property type="term" value="C:cytosol"/>
    <property type="evidence" value="ECO:0007669"/>
    <property type="project" value="TreeGrafter"/>
</dbReference>
<dbReference type="InterPro" id="IPR001412">
    <property type="entry name" value="aa-tRNA-synth_I_CS"/>
</dbReference>
<dbReference type="FunFam" id="3.90.740.10:FF:000005">
    <property type="entry name" value="Valine--tRNA ligase, mitochondrial"/>
    <property type="match status" value="1"/>
</dbReference>
<dbReference type="Pfam" id="PF08264">
    <property type="entry name" value="Anticodon_1"/>
    <property type="match status" value="1"/>
</dbReference>
<proteinExistence type="evidence at transcript level"/>
<feature type="domain" description="Methionyl/Valyl/Leucyl/Isoleucyl-tRNA synthetase anticodon-binding" evidence="15">
    <location>
        <begin position="820"/>
        <end position="870"/>
    </location>
</feature>
<feature type="compositionally biased region" description="Basic residues" evidence="13">
    <location>
        <begin position="71"/>
        <end position="82"/>
    </location>
</feature>
<keyword evidence="8 12" id="KW-0648">Protein biosynthesis</keyword>
<name>I2CNY9_NANGC</name>
<evidence type="ECO:0000313" key="16">
    <source>
        <dbReference type="EMBL" id="AFJ68622.1"/>
    </source>
</evidence>
<dbReference type="InterPro" id="IPR009080">
    <property type="entry name" value="tRNAsynth_Ia_anticodon-bd"/>
</dbReference>
<evidence type="ECO:0000256" key="3">
    <source>
        <dbReference type="ARBA" id="ARBA00013169"/>
    </source>
</evidence>
<feature type="compositionally biased region" description="Polar residues" evidence="13">
    <location>
        <begin position="30"/>
        <end position="44"/>
    </location>
</feature>
<evidence type="ECO:0000256" key="11">
    <source>
        <dbReference type="ARBA" id="ARBA00047552"/>
    </source>
</evidence>
<dbReference type="InterPro" id="IPR014729">
    <property type="entry name" value="Rossmann-like_a/b/a_fold"/>
</dbReference>
<organism evidence="16">
    <name type="scientific">Nannochloropsis gaditana (strain CCMP526)</name>
    <name type="common">Green microalga</name>
    <name type="synonym">Microchloropsis gaditana</name>
    <dbReference type="NCBI Taxonomy" id="1093141"/>
    <lineage>
        <taxon>Eukaryota</taxon>
        <taxon>Sar</taxon>
        <taxon>Stramenopiles</taxon>
        <taxon>Ochrophyta</taxon>
        <taxon>Eustigmatophyceae</taxon>
        <taxon>Eustigmatales</taxon>
        <taxon>Monodopsidaceae</taxon>
        <taxon>Nannochloropsis</taxon>
    </lineage>
</organism>
<keyword evidence="4" id="KW-0963">Cytoplasm</keyword>
<dbReference type="AlphaFoldDB" id="I2CNY9"/>
<feature type="compositionally biased region" description="Basic and acidic residues" evidence="13">
    <location>
        <begin position="83"/>
        <end position="112"/>
    </location>
</feature>
<sequence length="873" mass="98696">MSTDKSALPADYIAADELSAVLRLATATMEESINPGNGAPNKTENTYKDQAGLPQPTGDADGGEEGGISKRMLKKMAKGKLKEKKEKKLPNPPKAKEEKSGKPEKEEVKYEYKSNLPPGHKKDITGEMPAAYQPGYVEAAWQDWWEASGYYSADIKRALATPPEKKFVLVIPPPNVTGSLHLGHALTSAIQDTLTRWRRMQGCVALYVPGTDHAGIATQSVVEKKLKKEEGITRHDLGREKFISRVWEWKENYGNKICRQIRLMGSSVDWSREAFTMDPRLSKAVVEAFCRFFEDGLIYRDTRLVNWSCALKSAISDIEVDYEELEGRTFLPVPGHTKEKYEFGTLTSFAYKVEDSEEEIVVATTRLETMLGDTAVAVHPNDSRYTHLQGKRLLHPFNDRRIPVVTDEVLVDMAFGTGAVKITPAHDPNDYGCGKRNNLEFINILTPEGAINDNGGPFRGLMRYDARLAVEKALEDRNLLRGKADNKMRLGICSRSGDIIEPYLTPQWYVNCDHMAQQAVDAVRSGALQIKPEMHKTTWYRWLENIRDWCISRQLWWGHRIPAYFATQKGESLDRHDQAHNDRWVVGRSLAAARASAAEKLGVAEDQVDLWQDEDVLDTWFSSGLFPFSVFGWPDKTEDFQAFYPTTLLETGQDILFFWVARMVMMGLQLTQTLPFKTVYLHAMVRDKNGRKMSKSLGNVIDPLEVIGGCTLDDLYRKIQEGNLAPKEIERAKKAQREDFPQGLPECGTDALRFGLLAYTVQGRDVNLDIQRVVGYRNFCNKLWNATRFALTYVTDLVPTATLARSLLSSPSSAPAPRDLFILSRLFTAVKECNQCLEDYEFGRLTQVLYSLWLYDICDLYLELIKPTMNETG</sequence>
<accession>I2CNY9</accession>
<keyword evidence="6 12" id="KW-0547">Nucleotide-binding</keyword>
<keyword evidence="9 12" id="KW-0030">Aminoacyl-tRNA synthetase</keyword>
<feature type="domain" description="Aminoacyl-tRNA synthetase class Ia" evidence="14">
    <location>
        <begin position="141"/>
        <end position="769"/>
    </location>
</feature>
<dbReference type="InterPro" id="IPR013155">
    <property type="entry name" value="M/V/L/I-tRNA-synth_anticd-bd"/>
</dbReference>
<dbReference type="CDD" id="cd07962">
    <property type="entry name" value="Anticodon_Ia_Val"/>
    <property type="match status" value="1"/>
</dbReference>
<dbReference type="GO" id="GO:0006438">
    <property type="term" value="P:valyl-tRNA aminoacylation"/>
    <property type="evidence" value="ECO:0007669"/>
    <property type="project" value="InterPro"/>
</dbReference>
<dbReference type="Gene3D" id="1.10.730.10">
    <property type="entry name" value="Isoleucyl-tRNA Synthetase, Domain 1"/>
    <property type="match status" value="1"/>
</dbReference>
<feature type="region of interest" description="Disordered" evidence="13">
    <location>
        <begin position="30"/>
        <end position="122"/>
    </location>
</feature>
<dbReference type="GO" id="GO:0002161">
    <property type="term" value="F:aminoacyl-tRNA deacylase activity"/>
    <property type="evidence" value="ECO:0007669"/>
    <property type="project" value="InterPro"/>
</dbReference>
<dbReference type="InterPro" id="IPR002303">
    <property type="entry name" value="Valyl-tRNA_ligase"/>
</dbReference>